<protein>
    <submittedName>
        <fullName evidence="2">Uncharacterized protein</fullName>
    </submittedName>
</protein>
<sequence length="379" mass="40906">MSLSRAVTQNNCQPDFSLPSPPPPPAPTTQTHTLGVAGVHLSAWQPGLVRLRPQRLLPWLRLPCPGLCSRGGGRKALGRPWLQAEGGNQISRWERLGRRSHELSAELSLSLLYQSGTKAEPAPEQRGHCPLAGTAAFWRNARFKRPVVTRSSSELFSRFLLFRYSPRAVGIVPNVVNAKCTACRTSDLTTDPLSRPLTRLAKLNSDRLSDRSVALSDTSLQSASLNGSLTYECCVLWDCSANKAGGLSGIDFAHVERETEAEDTCVLETNVITDEQEAETPGLGGRALAPGLHANWSGQISHGRLGVVPSLDAGAAISLRVIQLSGNMVVGGVLDPKQELVSASPHAAHRTHSSCQRPPVTLSRNLSVMFRWHPAHTAL</sequence>
<dbReference type="EMBL" id="SRLO01001054">
    <property type="protein sequence ID" value="TNN42184.1"/>
    <property type="molecule type" value="Genomic_DNA"/>
</dbReference>
<comment type="caution">
    <text evidence="2">The sequence shown here is derived from an EMBL/GenBank/DDBJ whole genome shotgun (WGS) entry which is preliminary data.</text>
</comment>
<feature type="compositionally biased region" description="Polar residues" evidence="1">
    <location>
        <begin position="1"/>
        <end position="14"/>
    </location>
</feature>
<name>A0A4Z2FN15_9TELE</name>
<dbReference type="AlphaFoldDB" id="A0A4Z2FN15"/>
<organism evidence="2 3">
    <name type="scientific">Liparis tanakae</name>
    <name type="common">Tanaka's snailfish</name>
    <dbReference type="NCBI Taxonomy" id="230148"/>
    <lineage>
        <taxon>Eukaryota</taxon>
        <taxon>Metazoa</taxon>
        <taxon>Chordata</taxon>
        <taxon>Craniata</taxon>
        <taxon>Vertebrata</taxon>
        <taxon>Euteleostomi</taxon>
        <taxon>Actinopterygii</taxon>
        <taxon>Neopterygii</taxon>
        <taxon>Teleostei</taxon>
        <taxon>Neoteleostei</taxon>
        <taxon>Acanthomorphata</taxon>
        <taxon>Eupercaria</taxon>
        <taxon>Perciformes</taxon>
        <taxon>Cottioidei</taxon>
        <taxon>Cottales</taxon>
        <taxon>Liparidae</taxon>
        <taxon>Liparis</taxon>
    </lineage>
</organism>
<evidence type="ECO:0000313" key="2">
    <source>
        <dbReference type="EMBL" id="TNN42184.1"/>
    </source>
</evidence>
<reference evidence="2 3" key="1">
    <citation type="submission" date="2019-03" db="EMBL/GenBank/DDBJ databases">
        <title>First draft genome of Liparis tanakae, snailfish: a comprehensive survey of snailfish specific genes.</title>
        <authorList>
            <person name="Kim W."/>
            <person name="Song I."/>
            <person name="Jeong J.-H."/>
            <person name="Kim D."/>
            <person name="Kim S."/>
            <person name="Ryu S."/>
            <person name="Song J.Y."/>
            <person name="Lee S.K."/>
        </authorList>
    </citation>
    <scope>NUCLEOTIDE SEQUENCE [LARGE SCALE GENOMIC DNA]</scope>
    <source>
        <tissue evidence="2">Muscle</tissue>
    </source>
</reference>
<evidence type="ECO:0000313" key="3">
    <source>
        <dbReference type="Proteomes" id="UP000314294"/>
    </source>
</evidence>
<gene>
    <name evidence="2" type="ORF">EYF80_047646</name>
</gene>
<evidence type="ECO:0000256" key="1">
    <source>
        <dbReference type="SAM" id="MobiDB-lite"/>
    </source>
</evidence>
<feature type="region of interest" description="Disordered" evidence="1">
    <location>
        <begin position="1"/>
        <end position="30"/>
    </location>
</feature>
<keyword evidence="3" id="KW-1185">Reference proteome</keyword>
<dbReference type="Proteomes" id="UP000314294">
    <property type="component" value="Unassembled WGS sequence"/>
</dbReference>
<proteinExistence type="predicted"/>
<accession>A0A4Z2FN15</accession>